<dbReference type="PANTHER" id="PTHR42978">
    <property type="entry name" value="QUORUM-QUENCHING LACTONASE YTNP-RELATED-RELATED"/>
    <property type="match status" value="1"/>
</dbReference>
<dbReference type="GO" id="GO:0016787">
    <property type="term" value="F:hydrolase activity"/>
    <property type="evidence" value="ECO:0007669"/>
    <property type="project" value="UniProtKB-KW"/>
</dbReference>
<evidence type="ECO:0000313" key="7">
    <source>
        <dbReference type="Proteomes" id="UP000305267"/>
    </source>
</evidence>
<comment type="similarity">
    <text evidence="1">Belongs to the metallo-beta-lactamase superfamily.</text>
</comment>
<feature type="domain" description="Metallo-beta-lactamase" evidence="5">
    <location>
        <begin position="59"/>
        <end position="271"/>
    </location>
</feature>
<dbReference type="InterPro" id="IPR001279">
    <property type="entry name" value="Metallo-B-lactamas"/>
</dbReference>
<comment type="caution">
    <text evidence="6">The sequence shown here is derived from an EMBL/GenBank/DDBJ whole genome shotgun (WGS) entry which is preliminary data.</text>
</comment>
<dbReference type="SMART" id="SM00849">
    <property type="entry name" value="Lactamase_B"/>
    <property type="match status" value="1"/>
</dbReference>
<dbReference type="AlphaFoldDB" id="A0A5C4L8K2"/>
<evidence type="ECO:0000259" key="5">
    <source>
        <dbReference type="SMART" id="SM00849"/>
    </source>
</evidence>
<evidence type="ECO:0000256" key="3">
    <source>
        <dbReference type="ARBA" id="ARBA00022801"/>
    </source>
</evidence>
<keyword evidence="3 6" id="KW-0378">Hydrolase</keyword>
<evidence type="ECO:0000313" key="6">
    <source>
        <dbReference type="EMBL" id="TNC08174.1"/>
    </source>
</evidence>
<dbReference type="PANTHER" id="PTHR42978:SF6">
    <property type="entry name" value="QUORUM-QUENCHING LACTONASE YTNP-RELATED"/>
    <property type="match status" value="1"/>
</dbReference>
<keyword evidence="4" id="KW-0862">Zinc</keyword>
<accession>A0A5C4L8K2</accession>
<sequence length="301" mass="33336">MIQSRTIGDARVTRVLEYSGPTHDPAFLFPDLPQAELDAEARWLAPNHYVPRMNRLIVTIQLWIVHAGGNVIVIDTGVGNGKPRGAARMNNLNGLVLPWLEAAGAAPDQVTHVVHTHLHSDHIGWNTIEVDGRWVPTFPNARYLVPRTDFDHFQAALAKGPDPIIDNAFRDSLLPLVETGLVDFIGDDTREVAGCLAVEPVPGHSPGMLSYRLRSNGEEGLFSADVFHSPLQITRPELNTRYCIFPDKARESRAALLARASERNALIMPMHFGAPHCGYVRREGEGYRFEGADWPALVLPR</sequence>
<dbReference type="Gene3D" id="3.60.15.10">
    <property type="entry name" value="Ribonuclease Z/Hydroxyacylglutathione hydrolase-like"/>
    <property type="match status" value="1"/>
</dbReference>
<gene>
    <name evidence="6" type="ORF">FF100_30130</name>
</gene>
<dbReference type="CDD" id="cd16277">
    <property type="entry name" value="metallo-hydrolase-like_MBL-fold"/>
    <property type="match status" value="1"/>
</dbReference>
<name>A0A5C4L8K2_9HYPH</name>
<reference evidence="6 7" key="1">
    <citation type="submission" date="2019-06" db="EMBL/GenBank/DDBJ databases">
        <title>Genome of Methylobacterium sp. 17Sr1-39.</title>
        <authorList>
            <person name="Seo T."/>
        </authorList>
    </citation>
    <scope>NUCLEOTIDE SEQUENCE [LARGE SCALE GENOMIC DNA]</scope>
    <source>
        <strain evidence="6 7">17Sr1-39</strain>
    </source>
</reference>
<dbReference type="Proteomes" id="UP000305267">
    <property type="component" value="Unassembled WGS sequence"/>
</dbReference>
<dbReference type="Pfam" id="PF00753">
    <property type="entry name" value="Lactamase_B"/>
    <property type="match status" value="1"/>
</dbReference>
<keyword evidence="2" id="KW-0479">Metal-binding</keyword>
<evidence type="ECO:0000256" key="4">
    <source>
        <dbReference type="ARBA" id="ARBA00022833"/>
    </source>
</evidence>
<evidence type="ECO:0000256" key="2">
    <source>
        <dbReference type="ARBA" id="ARBA00022723"/>
    </source>
</evidence>
<dbReference type="EMBL" id="VDDA01000026">
    <property type="protein sequence ID" value="TNC08174.1"/>
    <property type="molecule type" value="Genomic_DNA"/>
</dbReference>
<dbReference type="SUPFAM" id="SSF56281">
    <property type="entry name" value="Metallo-hydrolase/oxidoreductase"/>
    <property type="match status" value="1"/>
</dbReference>
<organism evidence="6 7">
    <name type="scientific">Methylobacterium terricola</name>
    <dbReference type="NCBI Taxonomy" id="2583531"/>
    <lineage>
        <taxon>Bacteria</taxon>
        <taxon>Pseudomonadati</taxon>
        <taxon>Pseudomonadota</taxon>
        <taxon>Alphaproteobacteria</taxon>
        <taxon>Hyphomicrobiales</taxon>
        <taxon>Methylobacteriaceae</taxon>
        <taxon>Methylobacterium</taxon>
    </lineage>
</organism>
<keyword evidence="7" id="KW-1185">Reference proteome</keyword>
<dbReference type="InterPro" id="IPR036866">
    <property type="entry name" value="RibonucZ/Hydroxyglut_hydro"/>
</dbReference>
<proteinExistence type="inferred from homology"/>
<dbReference type="InterPro" id="IPR051013">
    <property type="entry name" value="MBL_superfamily_lactonases"/>
</dbReference>
<dbReference type="OrthoDB" id="9773738at2"/>
<dbReference type="RefSeq" id="WP_139039640.1">
    <property type="nucleotide sequence ID" value="NZ_VDDA01000026.1"/>
</dbReference>
<protein>
    <submittedName>
        <fullName evidence="6">MBL fold metallo-hydrolase</fullName>
    </submittedName>
</protein>
<dbReference type="GO" id="GO:0046872">
    <property type="term" value="F:metal ion binding"/>
    <property type="evidence" value="ECO:0007669"/>
    <property type="project" value="UniProtKB-KW"/>
</dbReference>
<evidence type="ECO:0000256" key="1">
    <source>
        <dbReference type="ARBA" id="ARBA00007749"/>
    </source>
</evidence>